<dbReference type="HOGENOM" id="CLU_2294142_0_0_1"/>
<evidence type="ECO:0000313" key="4">
    <source>
        <dbReference type="Proteomes" id="UP000008068"/>
    </source>
</evidence>
<feature type="signal peptide" evidence="2">
    <location>
        <begin position="1"/>
        <end position="24"/>
    </location>
</feature>
<dbReference type="InParanoid" id="G0MIJ9"/>
<evidence type="ECO:0000256" key="2">
    <source>
        <dbReference type="SAM" id="SignalP"/>
    </source>
</evidence>
<feature type="chain" id="PRO_5003404142" evidence="2">
    <location>
        <begin position="25"/>
        <end position="101"/>
    </location>
</feature>
<feature type="region of interest" description="Disordered" evidence="1">
    <location>
        <begin position="25"/>
        <end position="77"/>
    </location>
</feature>
<sequence length="101" mass="10240">MNRQTTALIFILSLLAVFVTNTMADGSSTEKPAKPPVNINVPAADPPSTAAPPTDPPADPSADDNKDGTPAPEGSGDAADKSAFAYSAFGAFATALLANFF</sequence>
<name>G0MIJ9_CAEBE</name>
<gene>
    <name evidence="3" type="ORF">CAEBREN_31181</name>
</gene>
<dbReference type="FunCoup" id="G0MIJ9">
    <property type="interactions" value="226"/>
</dbReference>
<proteinExistence type="predicted"/>
<evidence type="ECO:0000256" key="1">
    <source>
        <dbReference type="SAM" id="MobiDB-lite"/>
    </source>
</evidence>
<dbReference type="EMBL" id="GL379796">
    <property type="protein sequence ID" value="EGT31381.1"/>
    <property type="molecule type" value="Genomic_DNA"/>
</dbReference>
<feature type="compositionally biased region" description="Pro residues" evidence="1">
    <location>
        <begin position="49"/>
        <end position="59"/>
    </location>
</feature>
<organism evidence="4">
    <name type="scientific">Caenorhabditis brenneri</name>
    <name type="common">Nematode worm</name>
    <dbReference type="NCBI Taxonomy" id="135651"/>
    <lineage>
        <taxon>Eukaryota</taxon>
        <taxon>Metazoa</taxon>
        <taxon>Ecdysozoa</taxon>
        <taxon>Nematoda</taxon>
        <taxon>Chromadorea</taxon>
        <taxon>Rhabditida</taxon>
        <taxon>Rhabditina</taxon>
        <taxon>Rhabditomorpha</taxon>
        <taxon>Rhabditoidea</taxon>
        <taxon>Rhabditidae</taxon>
        <taxon>Peloderinae</taxon>
        <taxon>Caenorhabditis</taxon>
    </lineage>
</organism>
<dbReference type="eggNOG" id="ENOG502T3EN">
    <property type="taxonomic scope" value="Eukaryota"/>
</dbReference>
<dbReference type="Proteomes" id="UP000008068">
    <property type="component" value="Unassembled WGS sequence"/>
</dbReference>
<protein>
    <submittedName>
        <fullName evidence="3">Uncharacterized protein</fullName>
    </submittedName>
</protein>
<accession>G0MIJ9</accession>
<reference evidence="4" key="1">
    <citation type="submission" date="2011-07" db="EMBL/GenBank/DDBJ databases">
        <authorList>
            <consortium name="Caenorhabditis brenneri Sequencing and Analysis Consortium"/>
            <person name="Wilson R.K."/>
        </authorList>
    </citation>
    <scope>NUCLEOTIDE SEQUENCE [LARGE SCALE GENOMIC DNA]</scope>
    <source>
        <strain evidence="4">PB2801</strain>
    </source>
</reference>
<evidence type="ECO:0000313" key="3">
    <source>
        <dbReference type="EMBL" id="EGT31381.1"/>
    </source>
</evidence>
<keyword evidence="2" id="KW-0732">Signal</keyword>
<keyword evidence="4" id="KW-1185">Reference proteome</keyword>
<dbReference type="AlphaFoldDB" id="G0MIJ9"/>